<proteinExistence type="predicted"/>
<evidence type="ECO:0000313" key="1">
    <source>
        <dbReference type="Proteomes" id="UP000081671"/>
    </source>
</evidence>
<dbReference type="AlphaFoldDB" id="A0A1S3FC66"/>
<gene>
    <name evidence="2" type="primary">LOC105987197</name>
</gene>
<dbReference type="PROSITE" id="PS51257">
    <property type="entry name" value="PROKAR_LIPOPROTEIN"/>
    <property type="match status" value="1"/>
</dbReference>
<dbReference type="KEGG" id="dord:105987197"/>
<sequence>MTRHMVQPPFGCKLTMRKTVFAGVFIFSCLLGDVRGVICRLCNLSIPFHGCLLDFGTCRTKPGQFCKVEAHTKGGIQWYTTKGCTESISECFKLQLRRQVLFSTHCCHFPLCNF</sequence>
<evidence type="ECO:0000313" key="2">
    <source>
        <dbReference type="RefSeq" id="XP_012873850.1"/>
    </source>
</evidence>
<dbReference type="GeneID" id="105987197"/>
<dbReference type="Pfam" id="PF15851">
    <property type="entry name" value="DUF4723"/>
    <property type="match status" value="1"/>
</dbReference>
<dbReference type="InParanoid" id="A0A1S3FC66"/>
<dbReference type="RefSeq" id="XP_012873850.1">
    <property type="nucleotide sequence ID" value="XM_013018396.1"/>
</dbReference>
<reference evidence="2" key="1">
    <citation type="submission" date="2025-08" db="UniProtKB">
        <authorList>
            <consortium name="RefSeq"/>
        </authorList>
    </citation>
    <scope>IDENTIFICATION</scope>
    <source>
        <tissue evidence="2">Kidney</tissue>
    </source>
</reference>
<dbReference type="Proteomes" id="UP000081671">
    <property type="component" value="Unplaced"/>
</dbReference>
<name>A0A1S3FC66_DIPOR</name>
<dbReference type="OrthoDB" id="9825335at2759"/>
<keyword evidence="1" id="KW-1185">Reference proteome</keyword>
<organism evidence="1 2">
    <name type="scientific">Dipodomys ordii</name>
    <name type="common">Ord's kangaroo rat</name>
    <dbReference type="NCBI Taxonomy" id="10020"/>
    <lineage>
        <taxon>Eukaryota</taxon>
        <taxon>Metazoa</taxon>
        <taxon>Chordata</taxon>
        <taxon>Craniata</taxon>
        <taxon>Vertebrata</taxon>
        <taxon>Euteleostomi</taxon>
        <taxon>Mammalia</taxon>
        <taxon>Eutheria</taxon>
        <taxon>Euarchontoglires</taxon>
        <taxon>Glires</taxon>
        <taxon>Rodentia</taxon>
        <taxon>Castorimorpha</taxon>
        <taxon>Heteromyidae</taxon>
        <taxon>Dipodomyinae</taxon>
        <taxon>Dipodomys</taxon>
    </lineage>
</organism>
<dbReference type="InterPro" id="IPR031710">
    <property type="entry name" value="DUF4723"/>
</dbReference>
<accession>A0A1S3FC66</accession>
<protein>
    <submittedName>
        <fullName evidence="2">Uncharacterized protein C9orf57 homolog</fullName>
    </submittedName>
</protein>